<sequence>MILIGPPILRCYVFQAAPTVTDTSGSSGPLASNEYATDDKRNAQRLYIPTQVRRSQIDPSLLSQQRLILSQNASQKSADSPRPHPCAAQYLRIRCPSSCRLYLLSE</sequence>
<accession>A0AAV4AF71</accession>
<name>A0AAV4AF71_9GAST</name>
<proteinExistence type="predicted"/>
<gene>
    <name evidence="1" type="ORF">PoB_003280900</name>
</gene>
<evidence type="ECO:0000313" key="2">
    <source>
        <dbReference type="Proteomes" id="UP000735302"/>
    </source>
</evidence>
<evidence type="ECO:0000313" key="1">
    <source>
        <dbReference type="EMBL" id="GFO06304.1"/>
    </source>
</evidence>
<keyword evidence="2" id="KW-1185">Reference proteome</keyword>
<protein>
    <submittedName>
        <fullName evidence="1">Uncharacterized protein</fullName>
    </submittedName>
</protein>
<organism evidence="1 2">
    <name type="scientific">Plakobranchus ocellatus</name>
    <dbReference type="NCBI Taxonomy" id="259542"/>
    <lineage>
        <taxon>Eukaryota</taxon>
        <taxon>Metazoa</taxon>
        <taxon>Spiralia</taxon>
        <taxon>Lophotrochozoa</taxon>
        <taxon>Mollusca</taxon>
        <taxon>Gastropoda</taxon>
        <taxon>Heterobranchia</taxon>
        <taxon>Euthyneura</taxon>
        <taxon>Panpulmonata</taxon>
        <taxon>Sacoglossa</taxon>
        <taxon>Placobranchoidea</taxon>
        <taxon>Plakobranchidae</taxon>
        <taxon>Plakobranchus</taxon>
    </lineage>
</organism>
<comment type="caution">
    <text evidence="1">The sequence shown here is derived from an EMBL/GenBank/DDBJ whole genome shotgun (WGS) entry which is preliminary data.</text>
</comment>
<dbReference type="EMBL" id="BLXT01003772">
    <property type="protein sequence ID" value="GFO06304.1"/>
    <property type="molecule type" value="Genomic_DNA"/>
</dbReference>
<dbReference type="Proteomes" id="UP000735302">
    <property type="component" value="Unassembled WGS sequence"/>
</dbReference>
<reference evidence="1 2" key="1">
    <citation type="journal article" date="2021" name="Elife">
        <title>Chloroplast acquisition without the gene transfer in kleptoplastic sea slugs, Plakobranchus ocellatus.</title>
        <authorList>
            <person name="Maeda T."/>
            <person name="Takahashi S."/>
            <person name="Yoshida T."/>
            <person name="Shimamura S."/>
            <person name="Takaki Y."/>
            <person name="Nagai Y."/>
            <person name="Toyoda A."/>
            <person name="Suzuki Y."/>
            <person name="Arimoto A."/>
            <person name="Ishii H."/>
            <person name="Satoh N."/>
            <person name="Nishiyama T."/>
            <person name="Hasebe M."/>
            <person name="Maruyama T."/>
            <person name="Minagawa J."/>
            <person name="Obokata J."/>
            <person name="Shigenobu S."/>
        </authorList>
    </citation>
    <scope>NUCLEOTIDE SEQUENCE [LARGE SCALE GENOMIC DNA]</scope>
</reference>
<dbReference type="AlphaFoldDB" id="A0AAV4AF71"/>